<name>A0A7E4ZQA7_PANRE</name>
<dbReference type="InterPro" id="IPR055411">
    <property type="entry name" value="LRR_FXL15/At3g58940/PEG3-like"/>
</dbReference>
<reference evidence="3" key="2">
    <citation type="submission" date="2020-10" db="UniProtKB">
        <authorList>
            <consortium name="WormBaseParasite"/>
        </authorList>
    </citation>
    <scope>IDENTIFICATION</scope>
</reference>
<dbReference type="WBParaSite" id="Pan_g11006.t1">
    <property type="protein sequence ID" value="Pan_g11006.t1"/>
    <property type="gene ID" value="Pan_g11006"/>
</dbReference>
<dbReference type="AlphaFoldDB" id="A0A7E4ZQA7"/>
<organism evidence="2 3">
    <name type="scientific">Panagrellus redivivus</name>
    <name type="common">Microworm</name>
    <dbReference type="NCBI Taxonomy" id="6233"/>
    <lineage>
        <taxon>Eukaryota</taxon>
        <taxon>Metazoa</taxon>
        <taxon>Ecdysozoa</taxon>
        <taxon>Nematoda</taxon>
        <taxon>Chromadorea</taxon>
        <taxon>Rhabditida</taxon>
        <taxon>Tylenchina</taxon>
        <taxon>Panagrolaimomorpha</taxon>
        <taxon>Panagrolaimoidea</taxon>
        <taxon>Panagrolaimidae</taxon>
        <taxon>Panagrellus</taxon>
    </lineage>
</organism>
<dbReference type="Pfam" id="PF24758">
    <property type="entry name" value="LRR_At5g56370"/>
    <property type="match status" value="1"/>
</dbReference>
<evidence type="ECO:0000259" key="1">
    <source>
        <dbReference type="Pfam" id="PF24758"/>
    </source>
</evidence>
<evidence type="ECO:0000313" key="2">
    <source>
        <dbReference type="Proteomes" id="UP000492821"/>
    </source>
</evidence>
<dbReference type="SUPFAM" id="SSF52047">
    <property type="entry name" value="RNI-like"/>
    <property type="match status" value="1"/>
</dbReference>
<protein>
    <submittedName>
        <fullName evidence="3">F-box domain-containing protein</fullName>
    </submittedName>
</protein>
<proteinExistence type="predicted"/>
<accession>A0A7E4ZQA7</accession>
<evidence type="ECO:0000313" key="3">
    <source>
        <dbReference type="WBParaSite" id="Pan_g11006.t1"/>
    </source>
</evidence>
<dbReference type="Proteomes" id="UP000492821">
    <property type="component" value="Unassembled WGS sequence"/>
</dbReference>
<dbReference type="InterPro" id="IPR032675">
    <property type="entry name" value="LRR_dom_sf"/>
</dbReference>
<keyword evidence="2" id="KW-1185">Reference proteome</keyword>
<dbReference type="Gene3D" id="3.80.10.10">
    <property type="entry name" value="Ribonuclease Inhibitor"/>
    <property type="match status" value="1"/>
</dbReference>
<feature type="domain" description="F-box/LRR-repeat protein 15/At3g58940/PEG3-like LRR" evidence="1">
    <location>
        <begin position="187"/>
        <end position="282"/>
    </location>
</feature>
<reference evidence="2" key="1">
    <citation type="journal article" date="2013" name="Genetics">
        <title>The draft genome and transcriptome of Panagrellus redivivus are shaped by the harsh demands of a free-living lifestyle.</title>
        <authorList>
            <person name="Srinivasan J."/>
            <person name="Dillman A.R."/>
            <person name="Macchietto M.G."/>
            <person name="Heikkinen L."/>
            <person name="Lakso M."/>
            <person name="Fracchia K.M."/>
            <person name="Antoshechkin I."/>
            <person name="Mortazavi A."/>
            <person name="Wong G."/>
            <person name="Sternberg P.W."/>
        </authorList>
    </citation>
    <scope>NUCLEOTIDE SEQUENCE [LARGE SCALE GENOMIC DNA]</scope>
    <source>
        <strain evidence="2">MT8872</strain>
    </source>
</reference>
<sequence length="406" mass="46026">MPYPILTLPYPFAKRLRQLLSPFELQDLQIAAGHTVINPLKPIVTSYKDYGVLFQGNPTAITTGQLYRISMNNVMPFISYYLINNYLYCVDKLELRDMTTIVWENMNLNSLLIKVPYINIESSHISNDLLESVAKVTVKVRKLEVYNCRIDEDVTIAPIINTFPHVTNISINKAYFGWLNDLSKLERKLQSIFLIVASFLQHCGSPVTLDLSFTELTACNEASWDTVVSEICSFPRLTTLRLAGTAVSTSQVQRILNVCPNLQKLNVSNTSIDLSALKSDHITHLKATNMKTKPIDLTPVSRNFTKLIHLDVSLGTATIADALQHVGHRRILIVALFCQVGTIANLDFTTLNAALSFKLLSFFVAKKYYELSDKVTNDTFGRNMCVFVADKWTRTKKEWNFLVFRR</sequence>